<dbReference type="EMBL" id="JAZGQK010000034">
    <property type="protein sequence ID" value="MEE6263120.1"/>
    <property type="molecule type" value="Genomic_DNA"/>
</dbReference>
<evidence type="ECO:0000313" key="1">
    <source>
        <dbReference type="EMBL" id="MEE6263120.1"/>
    </source>
</evidence>
<sequence>MHATHLAALLDGVEPGVPETLDLVAGFDDALVPGFARLTGEQRTALSALAGAVASTPLADRVREAVEKVNAGSIADEHLTGLAGARTALLGAVHDALSSRLDSALGRSRDGWAPAAGAPDGSVPGPVPDNLLAGSRAWLRELAIAGWHGVDHDVVALAARTVETLLKAPGLRRLAVLLDGLAAELGASCPVGTTGRVPVRRWADLWSRALLLTHAAGRPDGGPAVAVSGRLLVLGVDVHEHGTAVQMQVHGVFEPVGADPPRLVRTSVSAAKVDTIVGPAVWRLLLRSCPVLLGALAERRVLEVTDLPLLPGGDLVWRDEQARPGEPVDPFATARLRLAEALAPPVPPLERHPVRIAEPVLLEGYQISVRDDGELVLDLGGAGLPLDVARLPTCGPLTPELVRASSACLGLVRWEDGRWLLQPFAVQVSGKRGITQAHTGDWALGPTDPKVAKAEARAGDAVAVLRERAGRLLRR</sequence>
<comment type="caution">
    <text evidence="1">The sequence shown here is derived from an EMBL/GenBank/DDBJ whole genome shotgun (WGS) entry which is preliminary data.</text>
</comment>
<gene>
    <name evidence="1" type="ORF">V1633_32035</name>
</gene>
<dbReference type="Proteomes" id="UP001332243">
    <property type="component" value="Unassembled WGS sequence"/>
</dbReference>
<protein>
    <submittedName>
        <fullName evidence="1">Uncharacterized protein</fullName>
    </submittedName>
</protein>
<organism evidence="1 2">
    <name type="scientific">Plantactinospora sonchi</name>
    <dbReference type="NCBI Taxonomy" id="1544735"/>
    <lineage>
        <taxon>Bacteria</taxon>
        <taxon>Bacillati</taxon>
        <taxon>Actinomycetota</taxon>
        <taxon>Actinomycetes</taxon>
        <taxon>Micromonosporales</taxon>
        <taxon>Micromonosporaceae</taxon>
        <taxon>Plantactinospora</taxon>
    </lineage>
</organism>
<accession>A0ABU7S361</accession>
<evidence type="ECO:0000313" key="2">
    <source>
        <dbReference type="Proteomes" id="UP001332243"/>
    </source>
</evidence>
<name>A0ABU7S361_9ACTN</name>
<keyword evidence="2" id="KW-1185">Reference proteome</keyword>
<proteinExistence type="predicted"/>
<dbReference type="RefSeq" id="WP_331218057.1">
    <property type="nucleotide sequence ID" value="NZ_JAZGQK010000034.1"/>
</dbReference>
<reference evidence="1 2" key="1">
    <citation type="submission" date="2024-01" db="EMBL/GenBank/DDBJ databases">
        <title>Genome insights into Plantactinospora sonchi sp. nov.</title>
        <authorList>
            <person name="Wang L."/>
        </authorList>
    </citation>
    <scope>NUCLEOTIDE SEQUENCE [LARGE SCALE GENOMIC DNA]</scope>
    <source>
        <strain evidence="1 2">NEAU-QY2</strain>
    </source>
</reference>